<gene>
    <name evidence="1" type="ORF">NDU88_006472</name>
</gene>
<sequence length="83" mass="8984">MVPQCGDNLVECHHDCTHCGTDGAQFFPEPHVLALLHGLDLLEPGQDRRHRLLGVVVVPALSDVFPISGMLSHSVDPVDDPLP</sequence>
<reference evidence="1" key="1">
    <citation type="journal article" date="2022" name="bioRxiv">
        <title>Sequencing and chromosome-scale assembly of the giantPleurodeles waltlgenome.</title>
        <authorList>
            <person name="Brown T."/>
            <person name="Elewa A."/>
            <person name="Iarovenko S."/>
            <person name="Subramanian E."/>
            <person name="Araus A.J."/>
            <person name="Petzold A."/>
            <person name="Susuki M."/>
            <person name="Suzuki K.-i.T."/>
            <person name="Hayashi T."/>
            <person name="Toyoda A."/>
            <person name="Oliveira C."/>
            <person name="Osipova E."/>
            <person name="Leigh N.D."/>
            <person name="Simon A."/>
            <person name="Yun M.H."/>
        </authorList>
    </citation>
    <scope>NUCLEOTIDE SEQUENCE</scope>
    <source>
        <strain evidence="1">20211129_DDA</strain>
        <tissue evidence="1">Liver</tissue>
    </source>
</reference>
<dbReference type="AlphaFoldDB" id="A0AAV7UL42"/>
<dbReference type="Proteomes" id="UP001066276">
    <property type="component" value="Chromosome 3_1"/>
</dbReference>
<keyword evidence="2" id="KW-1185">Reference proteome</keyword>
<evidence type="ECO:0000313" key="2">
    <source>
        <dbReference type="Proteomes" id="UP001066276"/>
    </source>
</evidence>
<accession>A0AAV7UL42</accession>
<organism evidence="1 2">
    <name type="scientific">Pleurodeles waltl</name>
    <name type="common">Iberian ribbed newt</name>
    <dbReference type="NCBI Taxonomy" id="8319"/>
    <lineage>
        <taxon>Eukaryota</taxon>
        <taxon>Metazoa</taxon>
        <taxon>Chordata</taxon>
        <taxon>Craniata</taxon>
        <taxon>Vertebrata</taxon>
        <taxon>Euteleostomi</taxon>
        <taxon>Amphibia</taxon>
        <taxon>Batrachia</taxon>
        <taxon>Caudata</taxon>
        <taxon>Salamandroidea</taxon>
        <taxon>Salamandridae</taxon>
        <taxon>Pleurodelinae</taxon>
        <taxon>Pleurodeles</taxon>
    </lineage>
</organism>
<dbReference type="EMBL" id="JANPWB010000005">
    <property type="protein sequence ID" value="KAJ1189730.1"/>
    <property type="molecule type" value="Genomic_DNA"/>
</dbReference>
<evidence type="ECO:0000313" key="1">
    <source>
        <dbReference type="EMBL" id="KAJ1189730.1"/>
    </source>
</evidence>
<name>A0AAV7UL42_PLEWA</name>
<comment type="caution">
    <text evidence="1">The sequence shown here is derived from an EMBL/GenBank/DDBJ whole genome shotgun (WGS) entry which is preliminary data.</text>
</comment>
<proteinExistence type="predicted"/>
<protein>
    <submittedName>
        <fullName evidence="1">Uncharacterized protein</fullName>
    </submittedName>
</protein>